<comment type="caution">
    <text evidence="3">The sequence shown here is derived from an EMBL/GenBank/DDBJ whole genome shotgun (WGS) entry which is preliminary data.</text>
</comment>
<keyword evidence="4" id="KW-1185">Reference proteome</keyword>
<dbReference type="Pfam" id="PF13843">
    <property type="entry name" value="DDE_Tnp_1_7"/>
    <property type="match status" value="1"/>
</dbReference>
<protein>
    <recommendedName>
        <fullName evidence="2">PiggyBac transposable element-derived protein domain-containing protein</fullName>
    </recommendedName>
</protein>
<evidence type="ECO:0000313" key="3">
    <source>
        <dbReference type="EMBL" id="KAJ8933438.1"/>
    </source>
</evidence>
<dbReference type="Proteomes" id="UP001162156">
    <property type="component" value="Unassembled WGS sequence"/>
</dbReference>
<name>A0AAV8X478_9CUCU</name>
<dbReference type="AlphaFoldDB" id="A0AAV8X478"/>
<evidence type="ECO:0000313" key="4">
    <source>
        <dbReference type="Proteomes" id="UP001162156"/>
    </source>
</evidence>
<reference evidence="3" key="1">
    <citation type="journal article" date="2023" name="Insect Mol. Biol.">
        <title>Genome sequencing provides insights into the evolution of gene families encoding plant cell wall-degrading enzymes in longhorned beetles.</title>
        <authorList>
            <person name="Shin N.R."/>
            <person name="Okamura Y."/>
            <person name="Kirsch R."/>
            <person name="Pauchet Y."/>
        </authorList>
    </citation>
    <scope>NUCLEOTIDE SEQUENCE</scope>
    <source>
        <strain evidence="3">RBIC_L_NR</strain>
    </source>
</reference>
<evidence type="ECO:0000259" key="2">
    <source>
        <dbReference type="Pfam" id="PF13843"/>
    </source>
</evidence>
<proteinExistence type="predicted"/>
<keyword evidence="1" id="KW-0472">Membrane</keyword>
<evidence type="ECO:0000256" key="1">
    <source>
        <dbReference type="SAM" id="Phobius"/>
    </source>
</evidence>
<gene>
    <name evidence="3" type="ORF">NQ314_013995</name>
</gene>
<dbReference type="PANTHER" id="PTHR46599">
    <property type="entry name" value="PIGGYBAC TRANSPOSABLE ELEMENT-DERIVED PROTEIN 4"/>
    <property type="match status" value="1"/>
</dbReference>
<keyword evidence="1" id="KW-0812">Transmembrane</keyword>
<sequence>MSHVPKKKKAVLLVSSSHHSIERDLENGLPEIVSFYNRTKGGVDSLDMKCSNYCSNRRIRRWPMAVFYRIVDISAINAYLLFLHYKGITPKSRFAFTKELSIALAKLLMESSLQNPRLNREIHGLTNNLFWMCSDTSFIRYHKKIKRQSRGVKIRN</sequence>
<dbReference type="PANTHER" id="PTHR46599:SF6">
    <property type="entry name" value="DUAL SPECIFICITY PHOSPHATASE 26"/>
    <property type="match status" value="1"/>
</dbReference>
<feature type="transmembrane region" description="Helical" evidence="1">
    <location>
        <begin position="66"/>
        <end position="85"/>
    </location>
</feature>
<organism evidence="3 4">
    <name type="scientific">Rhamnusium bicolor</name>
    <dbReference type="NCBI Taxonomy" id="1586634"/>
    <lineage>
        <taxon>Eukaryota</taxon>
        <taxon>Metazoa</taxon>
        <taxon>Ecdysozoa</taxon>
        <taxon>Arthropoda</taxon>
        <taxon>Hexapoda</taxon>
        <taxon>Insecta</taxon>
        <taxon>Pterygota</taxon>
        <taxon>Neoptera</taxon>
        <taxon>Endopterygota</taxon>
        <taxon>Coleoptera</taxon>
        <taxon>Polyphaga</taxon>
        <taxon>Cucujiformia</taxon>
        <taxon>Chrysomeloidea</taxon>
        <taxon>Cerambycidae</taxon>
        <taxon>Lepturinae</taxon>
        <taxon>Rhagiini</taxon>
        <taxon>Rhamnusium</taxon>
    </lineage>
</organism>
<keyword evidence="1" id="KW-1133">Transmembrane helix</keyword>
<accession>A0AAV8X478</accession>
<dbReference type="EMBL" id="JANEYF010003862">
    <property type="protein sequence ID" value="KAJ8933438.1"/>
    <property type="molecule type" value="Genomic_DNA"/>
</dbReference>
<feature type="domain" description="PiggyBac transposable element-derived protein" evidence="2">
    <location>
        <begin position="7"/>
        <end position="79"/>
    </location>
</feature>
<dbReference type="InterPro" id="IPR029526">
    <property type="entry name" value="PGBD"/>
</dbReference>